<feature type="compositionally biased region" description="Low complexity" evidence="1">
    <location>
        <begin position="131"/>
        <end position="140"/>
    </location>
</feature>
<dbReference type="Proteomes" id="UP000503462">
    <property type="component" value="Chromosome 2"/>
</dbReference>
<keyword evidence="3" id="KW-1185">Reference proteome</keyword>
<feature type="compositionally biased region" description="Low complexity" evidence="1">
    <location>
        <begin position="31"/>
        <end position="45"/>
    </location>
</feature>
<feature type="compositionally biased region" description="Polar residues" evidence="1">
    <location>
        <begin position="298"/>
        <end position="308"/>
    </location>
</feature>
<protein>
    <submittedName>
        <fullName evidence="2">Uncharacterized protein</fullName>
    </submittedName>
</protein>
<reference evidence="2 3" key="1">
    <citation type="journal article" date="2016" name="Sci. Rep.">
        <title>Peltaster fructicola genome reveals evolution from an invasive phytopathogen to an ectophytic parasite.</title>
        <authorList>
            <person name="Xu C."/>
            <person name="Chen H."/>
            <person name="Gleason M.L."/>
            <person name="Xu J.R."/>
            <person name="Liu H."/>
            <person name="Zhang R."/>
            <person name="Sun G."/>
        </authorList>
    </citation>
    <scope>NUCLEOTIDE SEQUENCE [LARGE SCALE GENOMIC DNA]</scope>
    <source>
        <strain evidence="2 3">LNHT1506</strain>
    </source>
</reference>
<feature type="compositionally biased region" description="Basic and acidic residues" evidence="1">
    <location>
        <begin position="19"/>
        <end position="28"/>
    </location>
</feature>
<feature type="region of interest" description="Disordered" evidence="1">
    <location>
        <begin position="323"/>
        <end position="343"/>
    </location>
</feature>
<feature type="region of interest" description="Disordered" evidence="1">
    <location>
        <begin position="118"/>
        <end position="140"/>
    </location>
</feature>
<sequence length="358" mass="39186">MNYSLEDQRAAWPQQHQQKQKETVRAEDASGEWASTSSSSGYTWSIPPHSAIRVPGLIMTSAGGVRARYSPPPFMNLHDVNHLDRPGVRERCWKQCGILNAAHGPEPMVEPQDVLPPPQVAQSGHRTRTPSTASRVSRLVSSASIRSKTSISSISSNLKQVASRFAKTLSDKGKSLMGRRVKSDETRSRTVKTLISGPTIVSPTQLSDGGPVLQRTDFSSVNLTIAMPRSTEGCISLPSDQSLKPAKLRHQRGFNDLHKAAIRPLSRFSDYSSSPEVSDYQKFLAAAADHEQGDEAENTSLTAHTHSDNATVIIRKHLNVTAKEDRKVPRSQPGQGSDGQEALQKLTFIETGEEGFFI</sequence>
<name>A0A6H0XQN8_9PEZI</name>
<dbReference type="EMBL" id="CP051140">
    <property type="protein sequence ID" value="QIW97005.1"/>
    <property type="molecule type" value="Genomic_DNA"/>
</dbReference>
<proteinExistence type="predicted"/>
<evidence type="ECO:0000313" key="2">
    <source>
        <dbReference type="EMBL" id="QIW97005.1"/>
    </source>
</evidence>
<gene>
    <name evidence="2" type="ORF">AMS68_002523</name>
</gene>
<accession>A0A6H0XQN8</accession>
<evidence type="ECO:0000256" key="1">
    <source>
        <dbReference type="SAM" id="MobiDB-lite"/>
    </source>
</evidence>
<dbReference type="AlphaFoldDB" id="A0A6H0XQN8"/>
<feature type="region of interest" description="Disordered" evidence="1">
    <location>
        <begin position="288"/>
        <end position="308"/>
    </location>
</feature>
<organism evidence="2 3">
    <name type="scientific">Peltaster fructicola</name>
    <dbReference type="NCBI Taxonomy" id="286661"/>
    <lineage>
        <taxon>Eukaryota</taxon>
        <taxon>Fungi</taxon>
        <taxon>Dikarya</taxon>
        <taxon>Ascomycota</taxon>
        <taxon>Pezizomycotina</taxon>
        <taxon>Dothideomycetes</taxon>
        <taxon>Dothideomycetes incertae sedis</taxon>
        <taxon>Peltaster</taxon>
    </lineage>
</organism>
<evidence type="ECO:0000313" key="3">
    <source>
        <dbReference type="Proteomes" id="UP000503462"/>
    </source>
</evidence>
<feature type="region of interest" description="Disordered" evidence="1">
    <location>
        <begin position="1"/>
        <end position="46"/>
    </location>
</feature>